<feature type="region of interest" description="Disordered" evidence="1">
    <location>
        <begin position="626"/>
        <end position="650"/>
    </location>
</feature>
<feature type="compositionally biased region" description="Polar residues" evidence="1">
    <location>
        <begin position="272"/>
        <end position="286"/>
    </location>
</feature>
<dbReference type="Proteomes" id="UP000001070">
    <property type="component" value="Unassembled WGS sequence"/>
</dbReference>
<dbReference type="HOGENOM" id="CLU_327685_0_0_1"/>
<dbReference type="PhylomeDB" id="B4J3E4"/>
<accession>B4J3E4</accession>
<feature type="compositionally biased region" description="Polar residues" evidence="1">
    <location>
        <begin position="65"/>
        <end position="77"/>
    </location>
</feature>
<reference evidence="2 3" key="1">
    <citation type="journal article" date="2007" name="Nature">
        <title>Evolution of genes and genomes on the Drosophila phylogeny.</title>
        <authorList>
            <consortium name="Drosophila 12 Genomes Consortium"/>
            <person name="Clark A.G."/>
            <person name="Eisen M.B."/>
            <person name="Smith D.R."/>
            <person name="Bergman C.M."/>
            <person name="Oliver B."/>
            <person name="Markow T.A."/>
            <person name="Kaufman T.C."/>
            <person name="Kellis M."/>
            <person name="Gelbart W."/>
            <person name="Iyer V.N."/>
            <person name="Pollard D.A."/>
            <person name="Sackton T.B."/>
            <person name="Larracuente A.M."/>
            <person name="Singh N.D."/>
            <person name="Abad J.P."/>
            <person name="Abt D.N."/>
            <person name="Adryan B."/>
            <person name="Aguade M."/>
            <person name="Akashi H."/>
            <person name="Anderson W.W."/>
            <person name="Aquadro C.F."/>
            <person name="Ardell D.H."/>
            <person name="Arguello R."/>
            <person name="Artieri C.G."/>
            <person name="Barbash D.A."/>
            <person name="Barker D."/>
            <person name="Barsanti P."/>
            <person name="Batterham P."/>
            <person name="Batzoglou S."/>
            <person name="Begun D."/>
            <person name="Bhutkar A."/>
            <person name="Blanco E."/>
            <person name="Bosak S.A."/>
            <person name="Bradley R.K."/>
            <person name="Brand A.D."/>
            <person name="Brent M.R."/>
            <person name="Brooks A.N."/>
            <person name="Brown R.H."/>
            <person name="Butlin R.K."/>
            <person name="Caggese C."/>
            <person name="Calvi B.R."/>
            <person name="Bernardo de Carvalho A."/>
            <person name="Caspi A."/>
            <person name="Castrezana S."/>
            <person name="Celniker S.E."/>
            <person name="Chang J.L."/>
            <person name="Chapple C."/>
            <person name="Chatterji S."/>
            <person name="Chinwalla A."/>
            <person name="Civetta A."/>
            <person name="Clifton S.W."/>
            <person name="Comeron J.M."/>
            <person name="Costello J.C."/>
            <person name="Coyne J.A."/>
            <person name="Daub J."/>
            <person name="David R.G."/>
            <person name="Delcher A.L."/>
            <person name="Delehaunty K."/>
            <person name="Do C.B."/>
            <person name="Ebling H."/>
            <person name="Edwards K."/>
            <person name="Eickbush T."/>
            <person name="Evans J.D."/>
            <person name="Filipski A."/>
            <person name="Findeiss S."/>
            <person name="Freyhult E."/>
            <person name="Fulton L."/>
            <person name="Fulton R."/>
            <person name="Garcia A.C."/>
            <person name="Gardiner A."/>
            <person name="Garfield D.A."/>
            <person name="Garvin B.E."/>
            <person name="Gibson G."/>
            <person name="Gilbert D."/>
            <person name="Gnerre S."/>
            <person name="Godfrey J."/>
            <person name="Good R."/>
            <person name="Gotea V."/>
            <person name="Gravely B."/>
            <person name="Greenberg A.J."/>
            <person name="Griffiths-Jones S."/>
            <person name="Gross S."/>
            <person name="Guigo R."/>
            <person name="Gustafson E.A."/>
            <person name="Haerty W."/>
            <person name="Hahn M.W."/>
            <person name="Halligan D.L."/>
            <person name="Halpern A.L."/>
            <person name="Halter G.M."/>
            <person name="Han M.V."/>
            <person name="Heger A."/>
            <person name="Hillier L."/>
            <person name="Hinrichs A.S."/>
            <person name="Holmes I."/>
            <person name="Hoskins R.A."/>
            <person name="Hubisz M.J."/>
            <person name="Hultmark D."/>
            <person name="Huntley M.A."/>
            <person name="Jaffe D.B."/>
            <person name="Jagadeeshan S."/>
            <person name="Jeck W.R."/>
            <person name="Johnson J."/>
            <person name="Jones C.D."/>
            <person name="Jordan W.C."/>
            <person name="Karpen G.H."/>
            <person name="Kataoka E."/>
            <person name="Keightley P.D."/>
            <person name="Kheradpour P."/>
            <person name="Kirkness E.F."/>
            <person name="Koerich L.B."/>
            <person name="Kristiansen K."/>
            <person name="Kudrna D."/>
            <person name="Kulathinal R.J."/>
            <person name="Kumar S."/>
            <person name="Kwok R."/>
            <person name="Lander E."/>
            <person name="Langley C.H."/>
            <person name="Lapoint R."/>
            <person name="Lazzaro B.P."/>
            <person name="Lee S.J."/>
            <person name="Levesque L."/>
            <person name="Li R."/>
            <person name="Lin C.F."/>
            <person name="Lin M.F."/>
            <person name="Lindblad-Toh K."/>
            <person name="Llopart A."/>
            <person name="Long M."/>
            <person name="Low L."/>
            <person name="Lozovsky E."/>
            <person name="Lu J."/>
            <person name="Luo M."/>
            <person name="Machado C.A."/>
            <person name="Makalowski W."/>
            <person name="Marzo M."/>
            <person name="Matsuda M."/>
            <person name="Matzkin L."/>
            <person name="McAllister B."/>
            <person name="McBride C.S."/>
            <person name="McKernan B."/>
            <person name="McKernan K."/>
            <person name="Mendez-Lago M."/>
            <person name="Minx P."/>
            <person name="Mollenhauer M.U."/>
            <person name="Montooth K."/>
            <person name="Mount S.M."/>
            <person name="Mu X."/>
            <person name="Myers E."/>
            <person name="Negre B."/>
            <person name="Newfeld S."/>
            <person name="Nielsen R."/>
            <person name="Noor M.A."/>
            <person name="O'Grady P."/>
            <person name="Pachter L."/>
            <person name="Papaceit M."/>
            <person name="Parisi M.J."/>
            <person name="Parisi M."/>
            <person name="Parts L."/>
            <person name="Pedersen J.S."/>
            <person name="Pesole G."/>
            <person name="Phillippy A.M."/>
            <person name="Ponting C.P."/>
            <person name="Pop M."/>
            <person name="Porcelli D."/>
            <person name="Powell J.R."/>
            <person name="Prohaska S."/>
            <person name="Pruitt K."/>
            <person name="Puig M."/>
            <person name="Quesneville H."/>
            <person name="Ram K.R."/>
            <person name="Rand D."/>
            <person name="Rasmussen M.D."/>
            <person name="Reed L.K."/>
            <person name="Reenan R."/>
            <person name="Reily A."/>
            <person name="Remington K.A."/>
            <person name="Rieger T.T."/>
            <person name="Ritchie M.G."/>
            <person name="Robin C."/>
            <person name="Rogers Y.H."/>
            <person name="Rohde C."/>
            <person name="Rozas J."/>
            <person name="Rubenfield M.J."/>
            <person name="Ruiz A."/>
            <person name="Russo S."/>
            <person name="Salzberg S.L."/>
            <person name="Sanchez-Gracia A."/>
            <person name="Saranga D.J."/>
            <person name="Sato H."/>
            <person name="Schaeffer S.W."/>
            <person name="Schatz M.C."/>
            <person name="Schlenke T."/>
            <person name="Schwartz R."/>
            <person name="Segarra C."/>
            <person name="Singh R.S."/>
            <person name="Sirot L."/>
            <person name="Sirota M."/>
            <person name="Sisneros N.B."/>
            <person name="Smith C.D."/>
            <person name="Smith T.F."/>
            <person name="Spieth J."/>
            <person name="Stage D.E."/>
            <person name="Stark A."/>
            <person name="Stephan W."/>
            <person name="Strausberg R.L."/>
            <person name="Strempel S."/>
            <person name="Sturgill D."/>
            <person name="Sutton G."/>
            <person name="Sutton G.G."/>
            <person name="Tao W."/>
            <person name="Teichmann S."/>
            <person name="Tobari Y.N."/>
            <person name="Tomimura Y."/>
            <person name="Tsolas J.M."/>
            <person name="Valente V.L."/>
            <person name="Venter E."/>
            <person name="Venter J.C."/>
            <person name="Vicario S."/>
            <person name="Vieira F.G."/>
            <person name="Vilella A.J."/>
            <person name="Villasante A."/>
            <person name="Walenz B."/>
            <person name="Wang J."/>
            <person name="Wasserman M."/>
            <person name="Watts T."/>
            <person name="Wilson D."/>
            <person name="Wilson R.K."/>
            <person name="Wing R.A."/>
            <person name="Wolfner M.F."/>
            <person name="Wong A."/>
            <person name="Wong G.K."/>
            <person name="Wu C.I."/>
            <person name="Wu G."/>
            <person name="Yamamoto D."/>
            <person name="Yang H.P."/>
            <person name="Yang S.P."/>
            <person name="Yorke J.A."/>
            <person name="Yoshida K."/>
            <person name="Zdobnov E."/>
            <person name="Zhang P."/>
            <person name="Zhang Y."/>
            <person name="Zimin A.V."/>
            <person name="Baldwin J."/>
            <person name="Abdouelleil A."/>
            <person name="Abdulkadir J."/>
            <person name="Abebe A."/>
            <person name="Abera B."/>
            <person name="Abreu J."/>
            <person name="Acer S.C."/>
            <person name="Aftuck L."/>
            <person name="Alexander A."/>
            <person name="An P."/>
            <person name="Anderson E."/>
            <person name="Anderson S."/>
            <person name="Arachi H."/>
            <person name="Azer M."/>
            <person name="Bachantsang P."/>
            <person name="Barry A."/>
            <person name="Bayul T."/>
            <person name="Berlin A."/>
            <person name="Bessette D."/>
            <person name="Bloom T."/>
            <person name="Blye J."/>
            <person name="Boguslavskiy L."/>
            <person name="Bonnet C."/>
            <person name="Boukhgalter B."/>
            <person name="Bourzgui I."/>
            <person name="Brown A."/>
            <person name="Cahill P."/>
            <person name="Channer S."/>
            <person name="Cheshatsang Y."/>
            <person name="Chuda L."/>
            <person name="Citroen M."/>
            <person name="Collymore A."/>
            <person name="Cooke P."/>
            <person name="Costello M."/>
            <person name="D'Aco K."/>
            <person name="Daza R."/>
            <person name="De Haan G."/>
            <person name="DeGray S."/>
            <person name="DeMaso C."/>
            <person name="Dhargay N."/>
            <person name="Dooley K."/>
            <person name="Dooley E."/>
            <person name="Doricent M."/>
            <person name="Dorje P."/>
            <person name="Dorjee K."/>
            <person name="Dupes A."/>
            <person name="Elong R."/>
            <person name="Falk J."/>
            <person name="Farina A."/>
            <person name="Faro S."/>
            <person name="Ferguson D."/>
            <person name="Fisher S."/>
            <person name="Foley C.D."/>
            <person name="Franke A."/>
            <person name="Friedrich D."/>
            <person name="Gadbois L."/>
            <person name="Gearin G."/>
            <person name="Gearin C.R."/>
            <person name="Giannoukos G."/>
            <person name="Goode T."/>
            <person name="Graham J."/>
            <person name="Grandbois E."/>
            <person name="Grewal S."/>
            <person name="Gyaltsen K."/>
            <person name="Hafez N."/>
            <person name="Hagos B."/>
            <person name="Hall J."/>
            <person name="Henson C."/>
            <person name="Hollinger A."/>
            <person name="Honan T."/>
            <person name="Huard M.D."/>
            <person name="Hughes L."/>
            <person name="Hurhula B."/>
            <person name="Husby M.E."/>
            <person name="Kamat A."/>
            <person name="Kanga B."/>
            <person name="Kashin S."/>
            <person name="Khazanovich D."/>
            <person name="Kisner P."/>
            <person name="Lance K."/>
            <person name="Lara M."/>
            <person name="Lee W."/>
            <person name="Lennon N."/>
            <person name="Letendre F."/>
            <person name="LeVine R."/>
            <person name="Lipovsky A."/>
            <person name="Liu X."/>
            <person name="Liu J."/>
            <person name="Liu S."/>
            <person name="Lokyitsang T."/>
            <person name="Lokyitsang Y."/>
            <person name="Lubonja R."/>
            <person name="Lui A."/>
            <person name="MacDonald P."/>
            <person name="Magnisalis V."/>
            <person name="Maru K."/>
            <person name="Matthews C."/>
            <person name="McCusker W."/>
            <person name="McDonough S."/>
            <person name="Mehta T."/>
            <person name="Meldrim J."/>
            <person name="Meneus L."/>
            <person name="Mihai O."/>
            <person name="Mihalev A."/>
            <person name="Mihova T."/>
            <person name="Mittelman R."/>
            <person name="Mlenga V."/>
            <person name="Montmayeur A."/>
            <person name="Mulrain L."/>
            <person name="Navidi A."/>
            <person name="Naylor J."/>
            <person name="Negash T."/>
            <person name="Nguyen T."/>
            <person name="Nguyen N."/>
            <person name="Nicol R."/>
            <person name="Norbu C."/>
            <person name="Norbu N."/>
            <person name="Novod N."/>
            <person name="O'Neill B."/>
            <person name="Osman S."/>
            <person name="Markiewicz E."/>
            <person name="Oyono O.L."/>
            <person name="Patti C."/>
            <person name="Phunkhang P."/>
            <person name="Pierre F."/>
            <person name="Priest M."/>
            <person name="Raghuraman S."/>
            <person name="Rege F."/>
            <person name="Reyes R."/>
            <person name="Rise C."/>
            <person name="Rogov P."/>
            <person name="Ross K."/>
            <person name="Ryan E."/>
            <person name="Settipalli S."/>
            <person name="Shea T."/>
            <person name="Sherpa N."/>
            <person name="Shi L."/>
            <person name="Shih D."/>
            <person name="Sparrow T."/>
            <person name="Spaulding J."/>
            <person name="Stalker J."/>
            <person name="Stange-Thomann N."/>
            <person name="Stavropoulos S."/>
            <person name="Stone C."/>
            <person name="Strader C."/>
            <person name="Tesfaye S."/>
            <person name="Thomson T."/>
            <person name="Thoulutsang Y."/>
            <person name="Thoulutsang D."/>
            <person name="Topham K."/>
            <person name="Topping I."/>
            <person name="Tsamla T."/>
            <person name="Vassiliev H."/>
            <person name="Vo A."/>
            <person name="Wangchuk T."/>
            <person name="Wangdi T."/>
            <person name="Weiand M."/>
            <person name="Wilkinson J."/>
            <person name="Wilson A."/>
            <person name="Yadav S."/>
            <person name="Young G."/>
            <person name="Yu Q."/>
            <person name="Zembek L."/>
            <person name="Zhong D."/>
            <person name="Zimmer A."/>
            <person name="Zwirko Z."/>
            <person name="Jaffe D.B."/>
            <person name="Alvarez P."/>
            <person name="Brockman W."/>
            <person name="Butler J."/>
            <person name="Chin C."/>
            <person name="Gnerre S."/>
            <person name="Grabherr M."/>
            <person name="Kleber M."/>
            <person name="Mauceli E."/>
            <person name="MacCallum I."/>
        </authorList>
    </citation>
    <scope>NUCLEOTIDE SEQUENCE [LARGE SCALE GENOMIC DNA]</scope>
    <source>
        <strain evidence="3">Tucson 15287-2541.00</strain>
    </source>
</reference>
<dbReference type="OMA" id="AQTMQHV"/>
<evidence type="ECO:0000313" key="3">
    <source>
        <dbReference type="Proteomes" id="UP000001070"/>
    </source>
</evidence>
<feature type="compositionally biased region" description="Polar residues" evidence="1">
    <location>
        <begin position="858"/>
        <end position="869"/>
    </location>
</feature>
<feature type="compositionally biased region" description="Low complexity" evidence="1">
    <location>
        <begin position="78"/>
        <end position="89"/>
    </location>
</feature>
<sequence>MFEPSAQGTDSNGGAADAAGTEQSATGEIKGRESSATQSNAELQLNAATPPTTTSTISSSSTTSRDAGNNSNDVTIGSASASRKTSTASEYTSLSIDYMPDNAITPTGNEPFQPLDGGGGGLEKPNSEQKARSLAISRVQMLLESTRSEAKPRSLNLPLNRQLKIVDDLKHTRSLDDLSEVNITFEMPASSKAGKKARDLAKANADKSKETAAQLGAVQPPGATNTLEQLKIELENITHAHAFASAVVASINSRPGTYQASPAIASMKALSAQQPAQTGPETVVTKSSSVGGGSGSAASLGQNTPTAVLNSARGSSVYNSRRTSIDNSLGSDMQLPASNLNINHETPSQVVDSIASVETGGTDKKLTKQESLDKLSNTLSVGGDAKNASNGALNQNSIADLEKKLAALRNVDNTEEAPNVATNVAAAAKAADEPVPVVNARKVSRFSVSRVQEQKTAMDEATQNQLKIDLQVAGLAAGQGHNFNAMQNGSAVNTPTELISSPIQNVPMAINGIQLIYQQQAAPPGVGVGVMVPQTQVGATTQPSSLQMQHPQQQQQQQQQHMYSNMPQLHQPPIGTLPQMVNAVQQQQIPLQQMSQQQTQLIAQQQQQQQQQPILLQQQQAAQQFTLPTSQSQQQQQQPQPPHATQQYLQAQPDQMHQLSPLMMAMGVGVGQQMQPHQLGMPTHQLLTQQQQQQQQQQQSMYMAGQLLQQAPLVGAQQPAQTMQHVLQPLFNPAVAEVAEEPVSLAATHPHLLPSDIQSDIKHNLDSLVNQLCNSRLGTNQHQRLLLLRQRQLIEEDELRLKHYVEYEKFQKALRQSLSTNAPTTTAYYSPAAAPVQTNLTGPAAAAAVVAPQPQPASSTATPAGSTNT</sequence>
<feature type="region of interest" description="Disordered" evidence="1">
    <location>
        <begin position="541"/>
        <end position="575"/>
    </location>
</feature>
<dbReference type="eggNOG" id="KOG0584">
    <property type="taxonomic scope" value="Eukaryota"/>
</dbReference>
<proteinExistence type="predicted"/>
<feature type="region of interest" description="Disordered" evidence="1">
    <location>
        <begin position="272"/>
        <end position="304"/>
    </location>
</feature>
<dbReference type="AlphaFoldDB" id="B4J3E4"/>
<feature type="compositionally biased region" description="Low complexity" evidence="1">
    <location>
        <begin position="52"/>
        <end position="64"/>
    </location>
</feature>
<evidence type="ECO:0000256" key="1">
    <source>
        <dbReference type="SAM" id="MobiDB-lite"/>
    </source>
</evidence>
<gene>
    <name evidence="2" type="primary">Dgri\GH16739</name>
    <name evidence="2" type="ORF">Dgri_GH16739</name>
</gene>
<protein>
    <submittedName>
        <fullName evidence="2">GH16739</fullName>
    </submittedName>
</protein>
<feature type="compositionally biased region" description="Polar residues" evidence="1">
    <location>
        <begin position="1"/>
        <end position="12"/>
    </location>
</feature>
<dbReference type="OrthoDB" id="4062651at2759"/>
<dbReference type="EMBL" id="CH916366">
    <property type="protein sequence ID" value="EDV97243.1"/>
    <property type="molecule type" value="Genomic_DNA"/>
</dbReference>
<feature type="compositionally biased region" description="Low complexity" evidence="1">
    <location>
        <begin position="626"/>
        <end position="647"/>
    </location>
</feature>
<feature type="compositionally biased region" description="Polar residues" evidence="1">
    <location>
        <begin position="34"/>
        <end position="51"/>
    </location>
</feature>
<organism evidence="3">
    <name type="scientific">Drosophila grimshawi</name>
    <name type="common">Hawaiian fruit fly</name>
    <name type="synonym">Idiomyia grimshawi</name>
    <dbReference type="NCBI Taxonomy" id="7222"/>
    <lineage>
        <taxon>Eukaryota</taxon>
        <taxon>Metazoa</taxon>
        <taxon>Ecdysozoa</taxon>
        <taxon>Arthropoda</taxon>
        <taxon>Hexapoda</taxon>
        <taxon>Insecta</taxon>
        <taxon>Pterygota</taxon>
        <taxon>Neoptera</taxon>
        <taxon>Endopterygota</taxon>
        <taxon>Diptera</taxon>
        <taxon>Brachycera</taxon>
        <taxon>Muscomorpha</taxon>
        <taxon>Ephydroidea</taxon>
        <taxon>Drosophilidae</taxon>
        <taxon>Drosophila</taxon>
        <taxon>Hawaiian Drosophila</taxon>
    </lineage>
</organism>
<evidence type="ECO:0000313" key="2">
    <source>
        <dbReference type="EMBL" id="EDV97243.1"/>
    </source>
</evidence>
<feature type="compositionally biased region" description="Low complexity" evidence="1">
    <location>
        <begin position="541"/>
        <end position="562"/>
    </location>
</feature>
<feature type="region of interest" description="Disordered" evidence="1">
    <location>
        <begin position="1"/>
        <end position="130"/>
    </location>
</feature>
<name>B4J3E4_DROGR</name>
<dbReference type="STRING" id="7222.B4J3E4"/>
<keyword evidence="3" id="KW-1185">Reference proteome</keyword>
<feature type="region of interest" description="Disordered" evidence="1">
    <location>
        <begin position="850"/>
        <end position="869"/>
    </location>
</feature>